<dbReference type="AlphaFoldDB" id="A0A9W7ZVE1"/>
<feature type="transmembrane region" description="Helical" evidence="8">
    <location>
        <begin position="249"/>
        <end position="270"/>
    </location>
</feature>
<dbReference type="GO" id="GO:0022857">
    <property type="term" value="F:transmembrane transporter activity"/>
    <property type="evidence" value="ECO:0007669"/>
    <property type="project" value="InterPro"/>
</dbReference>
<dbReference type="NCBIfam" id="TIGR00879">
    <property type="entry name" value="SP"/>
    <property type="match status" value="1"/>
</dbReference>
<evidence type="ECO:0000256" key="1">
    <source>
        <dbReference type="ARBA" id="ARBA00004141"/>
    </source>
</evidence>
<evidence type="ECO:0000256" key="7">
    <source>
        <dbReference type="SAM" id="MobiDB-lite"/>
    </source>
</evidence>
<evidence type="ECO:0000256" key="5">
    <source>
        <dbReference type="ARBA" id="ARBA00022989"/>
    </source>
</evidence>
<accession>A0A9W7ZVE1</accession>
<comment type="caution">
    <text evidence="10">The sequence shown here is derived from an EMBL/GenBank/DDBJ whole genome shotgun (WGS) entry which is preliminary data.</text>
</comment>
<dbReference type="PROSITE" id="PS50850">
    <property type="entry name" value="MFS"/>
    <property type="match status" value="1"/>
</dbReference>
<feature type="transmembrane region" description="Helical" evidence="8">
    <location>
        <begin position="593"/>
        <end position="611"/>
    </location>
</feature>
<evidence type="ECO:0000259" key="9">
    <source>
        <dbReference type="PROSITE" id="PS50850"/>
    </source>
</evidence>
<feature type="domain" description="Major facilitator superfamily (MFS) profile" evidence="9">
    <location>
        <begin position="158"/>
        <end position="639"/>
    </location>
</feature>
<name>A0A9W7ZVE1_9FUNG</name>
<dbReference type="PRINTS" id="PR00171">
    <property type="entry name" value="SUGRTRNSPORT"/>
</dbReference>
<feature type="compositionally biased region" description="Polar residues" evidence="7">
    <location>
        <begin position="688"/>
        <end position="732"/>
    </location>
</feature>
<dbReference type="EMBL" id="JANBPU010000073">
    <property type="protein sequence ID" value="KAJ1917374.1"/>
    <property type="molecule type" value="Genomic_DNA"/>
</dbReference>
<evidence type="ECO:0000256" key="2">
    <source>
        <dbReference type="ARBA" id="ARBA00010992"/>
    </source>
</evidence>
<dbReference type="InterPro" id="IPR050814">
    <property type="entry name" value="Myo-inositol_Transporter"/>
</dbReference>
<dbReference type="PANTHER" id="PTHR48020:SF12">
    <property type="entry name" value="PROTON MYO-INOSITOL COTRANSPORTER"/>
    <property type="match status" value="1"/>
</dbReference>
<feature type="transmembrane region" description="Helical" evidence="8">
    <location>
        <begin position="196"/>
        <end position="216"/>
    </location>
</feature>
<dbReference type="InterPro" id="IPR020846">
    <property type="entry name" value="MFS_dom"/>
</dbReference>
<keyword evidence="11" id="KW-1185">Reference proteome</keyword>
<feature type="transmembrane region" description="Helical" evidence="8">
    <location>
        <begin position="548"/>
        <end position="572"/>
    </location>
</feature>
<dbReference type="SUPFAM" id="SSF103473">
    <property type="entry name" value="MFS general substrate transporter"/>
    <property type="match status" value="1"/>
</dbReference>
<evidence type="ECO:0000313" key="11">
    <source>
        <dbReference type="Proteomes" id="UP001150538"/>
    </source>
</evidence>
<keyword evidence="6 8" id="KW-0472">Membrane</keyword>
<evidence type="ECO:0000313" key="10">
    <source>
        <dbReference type="EMBL" id="KAJ1917374.1"/>
    </source>
</evidence>
<protein>
    <recommendedName>
        <fullName evidence="9">Major facilitator superfamily (MFS) profile domain-containing protein</fullName>
    </recommendedName>
</protein>
<evidence type="ECO:0000256" key="6">
    <source>
        <dbReference type="ARBA" id="ARBA00023136"/>
    </source>
</evidence>
<dbReference type="PANTHER" id="PTHR48020">
    <property type="entry name" value="PROTON MYO-INOSITOL COTRANSPORTER"/>
    <property type="match status" value="1"/>
</dbReference>
<dbReference type="InterPro" id="IPR003663">
    <property type="entry name" value="Sugar/inositol_transpt"/>
</dbReference>
<feature type="transmembrane region" description="Helical" evidence="8">
    <location>
        <begin position="151"/>
        <end position="171"/>
    </location>
</feature>
<feature type="region of interest" description="Disordered" evidence="7">
    <location>
        <begin position="1"/>
        <end position="131"/>
    </location>
</feature>
<dbReference type="OrthoDB" id="6339427at2759"/>
<feature type="compositionally biased region" description="Polar residues" evidence="7">
    <location>
        <begin position="84"/>
        <end position="99"/>
    </location>
</feature>
<feature type="compositionally biased region" description="Polar residues" evidence="7">
    <location>
        <begin position="53"/>
        <end position="74"/>
    </location>
</feature>
<dbReference type="PROSITE" id="PS00216">
    <property type="entry name" value="SUGAR_TRANSPORT_1"/>
    <property type="match status" value="2"/>
</dbReference>
<feature type="transmembrane region" description="Helical" evidence="8">
    <location>
        <begin position="223"/>
        <end position="243"/>
    </location>
</feature>
<keyword evidence="4 8" id="KW-0812">Transmembrane</keyword>
<feature type="transmembrane region" description="Helical" evidence="8">
    <location>
        <begin position="282"/>
        <end position="305"/>
    </location>
</feature>
<dbReference type="GO" id="GO:0015798">
    <property type="term" value="P:myo-inositol transport"/>
    <property type="evidence" value="ECO:0007669"/>
    <property type="project" value="UniProtKB-ARBA"/>
</dbReference>
<feature type="region of interest" description="Disordered" evidence="7">
    <location>
        <begin position="661"/>
        <end position="732"/>
    </location>
</feature>
<feature type="transmembrane region" description="Helical" evidence="8">
    <location>
        <begin position="617"/>
        <end position="635"/>
    </location>
</feature>
<dbReference type="PROSITE" id="PS00217">
    <property type="entry name" value="SUGAR_TRANSPORT_2"/>
    <property type="match status" value="1"/>
</dbReference>
<feature type="transmembrane region" description="Helical" evidence="8">
    <location>
        <begin position="311"/>
        <end position="332"/>
    </location>
</feature>
<keyword evidence="3" id="KW-0813">Transport</keyword>
<sequence>MRKERDSTSIDEQGELLLLPDNDMADNESNIPRSNHKGPPMDDVTNGDLETDLNAQTTTNPLLQPTAPSSSYSSPVGKKKLNRWTETNNGSDIIASSSKNKARISASDSSNDYSDHENDGGNYIDQGDNNKPRSKKQLLLSPLSRFKNNQISLYVLYIVGVAAISGLLFGYDTGVISGALVVIKAEWNLNSTQQEFVVGATTLGAIVGGLSSGYLSDLIGRKLLTIVSAIIFIGGALIMTFAPNFATLVGGRGVVGLGVGMASMVVPMYIGEVSPKEYRGRLVTINVLAITGGQLIAYLITWGLADAHNGWRWMFAISAFPVAVQLLCMPWFPESPRHLIKKGKVDDARKILEKIYSRVPDPSQIVDEEIKEIQHLLNEEGKVRYRDLLKPSILRCIVVACGLQAAQQLTGFNTVMYYSSTILKMAGFSTNKSATQFSITIAATNMIMTIVAITTIDRYGRRRALLLSLAGMTLGLILIGVAFIFIVGFVKTTSDTCTAYPRCGACILDDKCGWSVSARQCLPLNTDSFGDVAAECLDRSASEKAGTWVALVSLILYVAFYGFGLGNIPWLVQSEIFSHSVRSKAASFPTATNWSCNFLISMTFLTLTQHITPSATFWLFAGISVIAFVFIFMLLHETKGLSLEQVQRLFQSKIPPYRSKKHTRSILASGSDSLETTGTTRRRKVGKSSRSNSDINNDEVVSNDANGAENTLTSQAANKSISKRTSNSRLYS</sequence>
<evidence type="ECO:0000256" key="8">
    <source>
        <dbReference type="SAM" id="Phobius"/>
    </source>
</evidence>
<comment type="subcellular location">
    <subcellularLocation>
        <location evidence="1">Membrane</location>
        <topology evidence="1">Multi-pass membrane protein</topology>
    </subcellularLocation>
</comment>
<dbReference type="InterPro" id="IPR036259">
    <property type="entry name" value="MFS_trans_sf"/>
</dbReference>
<proteinExistence type="inferred from homology"/>
<evidence type="ECO:0000256" key="4">
    <source>
        <dbReference type="ARBA" id="ARBA00022692"/>
    </source>
</evidence>
<dbReference type="InterPro" id="IPR005828">
    <property type="entry name" value="MFS_sugar_transport-like"/>
</dbReference>
<organism evidence="10 11">
    <name type="scientific">Mycoemilia scoparia</name>
    <dbReference type="NCBI Taxonomy" id="417184"/>
    <lineage>
        <taxon>Eukaryota</taxon>
        <taxon>Fungi</taxon>
        <taxon>Fungi incertae sedis</taxon>
        <taxon>Zoopagomycota</taxon>
        <taxon>Kickxellomycotina</taxon>
        <taxon>Kickxellomycetes</taxon>
        <taxon>Kickxellales</taxon>
        <taxon>Kickxellaceae</taxon>
        <taxon>Mycoemilia</taxon>
    </lineage>
</organism>
<dbReference type="GO" id="GO:0015791">
    <property type="term" value="P:polyol transmembrane transport"/>
    <property type="evidence" value="ECO:0007669"/>
    <property type="project" value="UniProtKB-ARBA"/>
</dbReference>
<gene>
    <name evidence="10" type="ORF">H4219_003241</name>
</gene>
<comment type="similarity">
    <text evidence="2">Belongs to the major facilitator superfamily. Sugar transporter (TC 2.A.1.1) family.</text>
</comment>
<dbReference type="InterPro" id="IPR005829">
    <property type="entry name" value="Sugar_transporter_CS"/>
</dbReference>
<dbReference type="Gene3D" id="1.20.1250.20">
    <property type="entry name" value="MFS general substrate transporter like domains"/>
    <property type="match status" value="2"/>
</dbReference>
<dbReference type="Proteomes" id="UP001150538">
    <property type="component" value="Unassembled WGS sequence"/>
</dbReference>
<dbReference type="GO" id="GO:0016020">
    <property type="term" value="C:membrane"/>
    <property type="evidence" value="ECO:0007669"/>
    <property type="project" value="UniProtKB-SubCell"/>
</dbReference>
<keyword evidence="5 8" id="KW-1133">Transmembrane helix</keyword>
<dbReference type="Pfam" id="PF00083">
    <property type="entry name" value="Sugar_tr"/>
    <property type="match status" value="2"/>
</dbReference>
<feature type="transmembrane region" description="Helical" evidence="8">
    <location>
        <begin position="465"/>
        <end position="490"/>
    </location>
</feature>
<feature type="transmembrane region" description="Helical" evidence="8">
    <location>
        <begin position="434"/>
        <end position="453"/>
    </location>
</feature>
<reference evidence="10" key="1">
    <citation type="submission" date="2022-07" db="EMBL/GenBank/DDBJ databases">
        <title>Phylogenomic reconstructions and comparative analyses of Kickxellomycotina fungi.</title>
        <authorList>
            <person name="Reynolds N.K."/>
            <person name="Stajich J.E."/>
            <person name="Barry K."/>
            <person name="Grigoriev I.V."/>
            <person name="Crous P."/>
            <person name="Smith M.E."/>
        </authorList>
    </citation>
    <scope>NUCLEOTIDE SEQUENCE</scope>
    <source>
        <strain evidence="10">NBRC 100468</strain>
    </source>
</reference>
<feature type="compositionally biased region" description="Polar residues" evidence="7">
    <location>
        <begin position="666"/>
        <end position="675"/>
    </location>
</feature>
<evidence type="ECO:0000256" key="3">
    <source>
        <dbReference type="ARBA" id="ARBA00022448"/>
    </source>
</evidence>